<dbReference type="Pfam" id="PF02002">
    <property type="entry name" value="TFIIE_alpha"/>
    <property type="match status" value="1"/>
</dbReference>
<protein>
    <submittedName>
        <fullName evidence="7">Putative transcription initiation factor IIE, alpha subunit</fullName>
    </submittedName>
</protein>
<feature type="region of interest" description="Disordered" evidence="4">
    <location>
        <begin position="1"/>
        <end position="44"/>
    </location>
</feature>
<dbReference type="Gene3D" id="6.10.140.1250">
    <property type="match status" value="1"/>
</dbReference>
<dbReference type="InterPro" id="IPR013083">
    <property type="entry name" value="Znf_RING/FYVE/PHD"/>
</dbReference>
<keyword evidence="3" id="KW-0804">Transcription</keyword>
<keyword evidence="6" id="KW-1185">Reference proteome</keyword>
<dbReference type="PANTHER" id="PTHR13097:SF7">
    <property type="entry name" value="GENERAL TRANSCRIPTION FACTOR IIE SUBUNIT 1"/>
    <property type="match status" value="1"/>
</dbReference>
<evidence type="ECO:0000313" key="7">
    <source>
        <dbReference type="WBParaSite" id="Smp_178750.1"/>
    </source>
</evidence>
<dbReference type="Pfam" id="PF11521">
    <property type="entry name" value="TFIIE-A_C"/>
    <property type="match status" value="1"/>
</dbReference>
<dbReference type="SUPFAM" id="SSF57783">
    <property type="entry name" value="Zinc beta-ribbon"/>
    <property type="match status" value="1"/>
</dbReference>
<feature type="compositionally biased region" description="Polar residues" evidence="4">
    <location>
        <begin position="30"/>
        <end position="44"/>
    </location>
</feature>
<evidence type="ECO:0000259" key="5">
    <source>
        <dbReference type="PROSITE" id="PS51344"/>
    </source>
</evidence>
<dbReference type="InterPro" id="IPR024550">
    <property type="entry name" value="TFIIEa/SarR/Rpc3_HTH_dom"/>
</dbReference>
<dbReference type="PROSITE" id="PS51344">
    <property type="entry name" value="HTH_TFE_IIE"/>
    <property type="match status" value="1"/>
</dbReference>
<feature type="region of interest" description="Disordered" evidence="4">
    <location>
        <begin position="430"/>
        <end position="463"/>
    </location>
</feature>
<dbReference type="Proteomes" id="UP000008854">
    <property type="component" value="Unassembled WGS sequence"/>
</dbReference>
<dbReference type="GO" id="GO:0006367">
    <property type="term" value="P:transcription initiation at RNA polymerase II promoter"/>
    <property type="evidence" value="ECO:0007669"/>
    <property type="project" value="InterPro"/>
</dbReference>
<dbReference type="ExpressionAtlas" id="A0A3Q0KU55">
    <property type="expression patterns" value="baseline and differential"/>
</dbReference>
<sequence>MSTAINSSVPTPNGAKNIVPDSSPAAVRLPSSSSVRQTADATSNQKDSTKVPLCLIKLVRSIVRTFYSREHSLIVDMLVRNTIMKEDDLCERLRFERKQLRQYLHTLKCDQFIKSKLQLETDVDGKTTKITHYFIDYKLFVNVVKYRLDQMQRRLEAEQRQSTSRASFKCSSCNTAYTDLEVDRLMDFTNPGKLVCVYCRGEVCEEEDNASRTDARALIAKFHHQVRDPIDLMLRECDEIHLSPAILEPEIRPLEPLNDDTSDESQTSSQNVGRNSILSGDKNNKNSSLFGSTESSVRIVLSGNSSGSNQVVKERPIWMSDSTISLNPAPGIGDTDSQVNIFSNASEFHANHTPEDAITQTLAPGRVPSGFGSNLSNSVIGSVSHNRLADTTTSETNLMTNTTSGTHTASSSDIMQLLLVHERRSLLTRNSAKNASVPGRNNAHKTTLAQPDPLVNTENTSGDLHPKKFEVTVGGQLMLYTDVTPAMVKTMTKEERENYVRVGKLMFTNLMLE</sequence>
<evidence type="ECO:0000256" key="3">
    <source>
        <dbReference type="ARBA" id="ARBA00023163"/>
    </source>
</evidence>
<accession>A0A3Q0KU55</accession>
<dbReference type="Gene3D" id="3.30.40.10">
    <property type="entry name" value="Zinc/RING finger domain, C3HC4 (zinc finger)"/>
    <property type="match status" value="1"/>
</dbReference>
<evidence type="ECO:0000256" key="1">
    <source>
        <dbReference type="ARBA" id="ARBA00008947"/>
    </source>
</evidence>
<dbReference type="InterPro" id="IPR021600">
    <property type="entry name" value="TFIIE_asu_C"/>
</dbReference>
<dbReference type="WBParaSite" id="Smp_178750.1">
    <property type="protein sequence ID" value="Smp_178750.1"/>
    <property type="gene ID" value="Smp_178750"/>
</dbReference>
<dbReference type="InterPro" id="IPR017919">
    <property type="entry name" value="TFIIE/TFIIEa_HTH"/>
</dbReference>
<dbReference type="InParanoid" id="A0A3Q0KU55"/>
<reference evidence="6" key="1">
    <citation type="journal article" date="2012" name="PLoS Negl. Trop. Dis.">
        <title>A systematically improved high quality genome and transcriptome of the human blood fluke Schistosoma mansoni.</title>
        <authorList>
            <person name="Protasio A.V."/>
            <person name="Tsai I.J."/>
            <person name="Babbage A."/>
            <person name="Nichol S."/>
            <person name="Hunt M."/>
            <person name="Aslett M.A."/>
            <person name="De Silva N."/>
            <person name="Velarde G.S."/>
            <person name="Anderson T.J."/>
            <person name="Clark R.C."/>
            <person name="Davidson C."/>
            <person name="Dillon G.P."/>
            <person name="Holroyd N.E."/>
            <person name="LoVerde P.T."/>
            <person name="Lloyd C."/>
            <person name="McQuillan J."/>
            <person name="Oliveira G."/>
            <person name="Otto T.D."/>
            <person name="Parker-Manuel S.J."/>
            <person name="Quail M.A."/>
            <person name="Wilson R.A."/>
            <person name="Zerlotini A."/>
            <person name="Dunne D.W."/>
            <person name="Berriman M."/>
        </authorList>
    </citation>
    <scope>NUCLEOTIDE SEQUENCE [LARGE SCALE GENOMIC DNA]</scope>
    <source>
        <strain evidence="6">Puerto Rican</strain>
    </source>
</reference>
<dbReference type="STRING" id="6183.A0A3Q0KU55"/>
<dbReference type="PANTHER" id="PTHR13097">
    <property type="entry name" value="TRANSCRIPTION INITIATION FACTOR IIE, ALPHA SUBUNIT"/>
    <property type="match status" value="1"/>
</dbReference>
<proteinExistence type="inferred from homology"/>
<name>A0A3Q0KU55_SCHMA</name>
<dbReference type="GO" id="GO:0005673">
    <property type="term" value="C:transcription factor TFIIE complex"/>
    <property type="evidence" value="ECO:0007669"/>
    <property type="project" value="TreeGrafter"/>
</dbReference>
<dbReference type="InterPro" id="IPR002853">
    <property type="entry name" value="TFIIE_asu"/>
</dbReference>
<dbReference type="InterPro" id="IPR039997">
    <property type="entry name" value="TFE"/>
</dbReference>
<organism evidence="6 7">
    <name type="scientific">Schistosoma mansoni</name>
    <name type="common">Blood fluke</name>
    <dbReference type="NCBI Taxonomy" id="6183"/>
    <lineage>
        <taxon>Eukaryota</taxon>
        <taxon>Metazoa</taxon>
        <taxon>Spiralia</taxon>
        <taxon>Lophotrochozoa</taxon>
        <taxon>Platyhelminthes</taxon>
        <taxon>Trematoda</taxon>
        <taxon>Digenea</taxon>
        <taxon>Strigeidida</taxon>
        <taxon>Schistosomatoidea</taxon>
        <taxon>Schistosomatidae</taxon>
        <taxon>Schistosoma</taxon>
    </lineage>
</organism>
<dbReference type="AlphaFoldDB" id="A0A3Q0KU55"/>
<dbReference type="SMART" id="SM00531">
    <property type="entry name" value="TFIIE"/>
    <property type="match status" value="1"/>
</dbReference>
<reference evidence="7" key="2">
    <citation type="submission" date="2018-12" db="UniProtKB">
        <authorList>
            <consortium name="WormBaseParasite"/>
        </authorList>
    </citation>
    <scope>IDENTIFICATION</scope>
    <source>
        <strain evidence="7">Puerto Rican</strain>
    </source>
</reference>
<dbReference type="FunCoup" id="A0A3Q0KU55">
    <property type="interactions" value="2280"/>
</dbReference>
<feature type="compositionally biased region" description="Polar residues" evidence="4">
    <location>
        <begin position="1"/>
        <end position="11"/>
    </location>
</feature>
<evidence type="ECO:0000256" key="2">
    <source>
        <dbReference type="ARBA" id="ARBA00023015"/>
    </source>
</evidence>
<evidence type="ECO:0000256" key="4">
    <source>
        <dbReference type="SAM" id="MobiDB-lite"/>
    </source>
</evidence>
<keyword evidence="2" id="KW-0805">Transcription regulation</keyword>
<feature type="domain" description="HTH TFE/IIEalpha-type" evidence="5">
    <location>
        <begin position="55"/>
        <end position="145"/>
    </location>
</feature>
<comment type="similarity">
    <text evidence="1">Belongs to the TFIIE alpha subunit family.</text>
</comment>
<feature type="region of interest" description="Disordered" evidence="4">
    <location>
        <begin position="251"/>
        <end position="289"/>
    </location>
</feature>
<evidence type="ECO:0000313" key="6">
    <source>
        <dbReference type="Proteomes" id="UP000008854"/>
    </source>
</evidence>